<reference evidence="3 4" key="1">
    <citation type="submission" date="2023-01" db="EMBL/GenBank/DDBJ databases">
        <title>Psychroserpens ponticola sp. nov., isolated from seawater.</title>
        <authorList>
            <person name="Kristyanto S."/>
            <person name="Jung J."/>
            <person name="Kim J.M."/>
            <person name="Jeon C.O."/>
        </authorList>
    </citation>
    <scope>NUCLEOTIDE SEQUENCE [LARGE SCALE GENOMIC DNA]</scope>
    <source>
        <strain evidence="3 4">MSW6</strain>
    </source>
</reference>
<organism evidence="3 4">
    <name type="scientific">Psychroserpens ponticola</name>
    <dbReference type="NCBI Taxonomy" id="2932268"/>
    <lineage>
        <taxon>Bacteria</taxon>
        <taxon>Pseudomonadati</taxon>
        <taxon>Bacteroidota</taxon>
        <taxon>Flavobacteriia</taxon>
        <taxon>Flavobacteriales</taxon>
        <taxon>Flavobacteriaceae</taxon>
        <taxon>Psychroserpens</taxon>
    </lineage>
</organism>
<feature type="signal peptide" evidence="2">
    <location>
        <begin position="1"/>
        <end position="21"/>
    </location>
</feature>
<evidence type="ECO:0000256" key="2">
    <source>
        <dbReference type="SAM" id="SignalP"/>
    </source>
</evidence>
<gene>
    <name evidence="3" type="ORF">MUN68_007355</name>
</gene>
<feature type="coiled-coil region" evidence="1">
    <location>
        <begin position="24"/>
        <end position="51"/>
    </location>
</feature>
<evidence type="ECO:0000313" key="3">
    <source>
        <dbReference type="EMBL" id="WCO03309.1"/>
    </source>
</evidence>
<dbReference type="EMBL" id="CP116221">
    <property type="protein sequence ID" value="WCO03309.1"/>
    <property type="molecule type" value="Genomic_DNA"/>
</dbReference>
<feature type="chain" id="PRO_5047548954" description="DUF4359 domain-containing protein" evidence="2">
    <location>
        <begin position="22"/>
        <end position="138"/>
    </location>
</feature>
<name>A0ABY7S1Q6_9FLAO</name>
<dbReference type="Proteomes" id="UP001202717">
    <property type="component" value="Chromosome"/>
</dbReference>
<proteinExistence type="predicted"/>
<keyword evidence="4" id="KW-1185">Reference proteome</keyword>
<sequence>MRSKNSMLMALLFLISFQVFSQTEAQIKYDKERFENRANELKEQLVSDIIKGLKVGEFEEHIVSLSIHSYFEEVTKIYMFDLPAFEKQDLITQFEIKHFNDLNTILDQEQIDYIINQLRGDWKKDQKKKKRKKKKKNK</sequence>
<dbReference type="RefSeq" id="WP_272792427.1">
    <property type="nucleotide sequence ID" value="NZ_CP116221.1"/>
</dbReference>
<accession>A0ABY7S1Q6</accession>
<keyword evidence="2" id="KW-0732">Signal</keyword>
<evidence type="ECO:0000313" key="4">
    <source>
        <dbReference type="Proteomes" id="UP001202717"/>
    </source>
</evidence>
<protein>
    <recommendedName>
        <fullName evidence="5">DUF4359 domain-containing protein</fullName>
    </recommendedName>
</protein>
<evidence type="ECO:0008006" key="5">
    <source>
        <dbReference type="Google" id="ProtNLM"/>
    </source>
</evidence>
<evidence type="ECO:0000256" key="1">
    <source>
        <dbReference type="SAM" id="Coils"/>
    </source>
</evidence>
<keyword evidence="1" id="KW-0175">Coiled coil</keyword>